<protein>
    <submittedName>
        <fullName evidence="1">Uncharacterized protein</fullName>
    </submittedName>
</protein>
<dbReference type="WBParaSite" id="MCU_013016-RA">
    <property type="protein sequence ID" value="MCU_013016-RA"/>
    <property type="gene ID" value="MCU_013016"/>
</dbReference>
<name>A0A5K3FZ83_MESCO</name>
<accession>A0A5K3FZ83</accession>
<evidence type="ECO:0000313" key="1">
    <source>
        <dbReference type="WBParaSite" id="MCU_013016-RA"/>
    </source>
</evidence>
<reference evidence="1" key="1">
    <citation type="submission" date="2019-11" db="UniProtKB">
        <authorList>
            <consortium name="WormBaseParasite"/>
        </authorList>
    </citation>
    <scope>IDENTIFICATION</scope>
</reference>
<organism evidence="1">
    <name type="scientific">Mesocestoides corti</name>
    <name type="common">Flatworm</name>
    <dbReference type="NCBI Taxonomy" id="53468"/>
    <lineage>
        <taxon>Eukaryota</taxon>
        <taxon>Metazoa</taxon>
        <taxon>Spiralia</taxon>
        <taxon>Lophotrochozoa</taxon>
        <taxon>Platyhelminthes</taxon>
        <taxon>Cestoda</taxon>
        <taxon>Eucestoda</taxon>
        <taxon>Cyclophyllidea</taxon>
        <taxon>Mesocestoididae</taxon>
        <taxon>Mesocestoides</taxon>
    </lineage>
</organism>
<sequence length="108" mass="12051">MLSCLCECASPRARPTLTDMPDLKCSQVHDNTAEMQRLVNGCVPLAIGLLNRLGHPSPSVIKPLHLHQSVCVRDPLRRASTTSDPHMSTKFIRRFTSRSIRWTECVVG</sequence>
<dbReference type="AlphaFoldDB" id="A0A5K3FZ83"/>
<proteinExistence type="predicted"/>